<dbReference type="GO" id="GO:0016788">
    <property type="term" value="F:hydrolase activity, acting on ester bonds"/>
    <property type="evidence" value="ECO:0007669"/>
    <property type="project" value="InterPro"/>
</dbReference>
<keyword evidence="3" id="KW-0378">Hydrolase</keyword>
<organism evidence="6 7">
    <name type="scientific">Thioclava dalianensis</name>
    <dbReference type="NCBI Taxonomy" id="1185766"/>
    <lineage>
        <taxon>Bacteria</taxon>
        <taxon>Pseudomonadati</taxon>
        <taxon>Pseudomonadota</taxon>
        <taxon>Alphaproteobacteria</taxon>
        <taxon>Rhodobacterales</taxon>
        <taxon>Paracoccaceae</taxon>
        <taxon>Thioclava</taxon>
    </lineage>
</organism>
<evidence type="ECO:0000256" key="1">
    <source>
        <dbReference type="ARBA" id="ARBA00006654"/>
    </source>
</evidence>
<dbReference type="EMBL" id="JHEH01000018">
    <property type="protein sequence ID" value="KEP69120.1"/>
    <property type="molecule type" value="Genomic_DNA"/>
</dbReference>
<dbReference type="Proteomes" id="UP000027725">
    <property type="component" value="Unassembled WGS sequence"/>
</dbReference>
<feature type="domain" description="Calcineurin-like phosphoesterase" evidence="4">
    <location>
        <begin position="23"/>
        <end position="269"/>
    </location>
</feature>
<evidence type="ECO:0000259" key="4">
    <source>
        <dbReference type="Pfam" id="PF00149"/>
    </source>
</evidence>
<dbReference type="RefSeq" id="WP_051693568.1">
    <property type="nucleotide sequence ID" value="NZ_FOVB01000001.1"/>
</dbReference>
<evidence type="ECO:0000259" key="5">
    <source>
        <dbReference type="Pfam" id="PF02872"/>
    </source>
</evidence>
<dbReference type="PROSITE" id="PS00785">
    <property type="entry name" value="5_NUCLEOTIDASE_1"/>
    <property type="match status" value="1"/>
</dbReference>
<sequence>MEGVHKHELHMGLGEERVTLHLRVLETTDLHGHVRAYDYFSDTHREGAGLAALAHEIAQARDQAQNSLLFDVGDFMQGTPLTQLWIEGNRTDSSALNPMISAMNTMGYDAGTLGNHEFDFGAEHLTQVLATAQFSIVGANIAFTGSQPQSPLAQRLTPWTILEREMYDLDGRAHRLRIGVIGFLTAQSRDWVSLKTGNRVSVAAPIAVARAEIVRLRACQPDIVIALAHTGIAPAPKPPGNAVPMRDDAALALAEIDGIDVVLAGHDHLPFPGPHGPSGTGIDPIRGTLHGKPALNAGAYGTHLGVLDLTLRQVEGRWQITDHRAELRQPSGIESPAVVAVSDRAHHSALAHIRRRIGSLDTPLHSFFALLGPDPSVSLIHQVKLRHGRIALAGLPEAHLPLIAAAAPFKAGGYGGPGNFLDIPRGPVRMNHLDDLYMYNNALAAVEITGEALRDQLERAAGIFHQIPPGARDAELRDRAIPGYNFDVISGVSYGIDLAAPARYDTQGCARSGPGRIRDLCHEGHPVRPDQRFVLLTTNFRLADGGKLAASCRPIALPGPGASIRDLLIAEFRRHPDLSVTAEANWRFAPMPDTRVLCHTSPKALEHLALLRAAGLSVETDGIDGSGFLRLLLSL</sequence>
<proteinExistence type="inferred from homology"/>
<dbReference type="AlphaFoldDB" id="A0A074TG64"/>
<dbReference type="InterPro" id="IPR036907">
    <property type="entry name" value="5'-Nucleotdase_C_sf"/>
</dbReference>
<evidence type="ECO:0000256" key="3">
    <source>
        <dbReference type="RuleBase" id="RU362119"/>
    </source>
</evidence>
<dbReference type="Gene3D" id="3.90.780.10">
    <property type="entry name" value="5'-Nucleotidase, C-terminal domain"/>
    <property type="match status" value="1"/>
</dbReference>
<keyword evidence="3" id="KW-0547">Nucleotide-binding</keyword>
<reference evidence="6 7" key="1">
    <citation type="submission" date="2014-03" db="EMBL/GenBank/DDBJ databases">
        <title>The draft genome sequence of Thioclava dalianensis DLFJ1-1.</title>
        <authorList>
            <person name="Lai Q."/>
            <person name="Shao Z."/>
        </authorList>
    </citation>
    <scope>NUCLEOTIDE SEQUENCE [LARGE SCALE GENOMIC DNA]</scope>
    <source>
        <strain evidence="6 7">DLFJ1-1</strain>
    </source>
</reference>
<accession>A0A074TG64</accession>
<gene>
    <name evidence="6" type="ORF">DL1_05900</name>
</gene>
<dbReference type="InterPro" id="IPR006179">
    <property type="entry name" value="5_nucleotidase/apyrase"/>
</dbReference>
<dbReference type="PROSITE" id="PS00786">
    <property type="entry name" value="5_NUCLEOTIDASE_2"/>
    <property type="match status" value="1"/>
</dbReference>
<protein>
    <submittedName>
        <fullName evidence="6">5'-nucleotidase</fullName>
    </submittedName>
</protein>
<dbReference type="eggNOG" id="COG0737">
    <property type="taxonomic scope" value="Bacteria"/>
</dbReference>
<dbReference type="SUPFAM" id="SSF55816">
    <property type="entry name" value="5'-nucleotidase (syn. UDP-sugar hydrolase), C-terminal domain"/>
    <property type="match status" value="1"/>
</dbReference>
<dbReference type="Gene3D" id="3.60.21.10">
    <property type="match status" value="1"/>
</dbReference>
<dbReference type="SUPFAM" id="SSF56300">
    <property type="entry name" value="Metallo-dependent phosphatases"/>
    <property type="match status" value="1"/>
</dbReference>
<dbReference type="GO" id="GO:0046872">
    <property type="term" value="F:metal ion binding"/>
    <property type="evidence" value="ECO:0007669"/>
    <property type="project" value="InterPro"/>
</dbReference>
<comment type="similarity">
    <text evidence="1 3">Belongs to the 5'-nucleotidase family.</text>
</comment>
<dbReference type="STRING" id="1185766.SAMN05216224_101602"/>
<dbReference type="InterPro" id="IPR004843">
    <property type="entry name" value="Calcineurin-like_PHP"/>
</dbReference>
<keyword evidence="2" id="KW-0732">Signal</keyword>
<dbReference type="Pfam" id="PF00149">
    <property type="entry name" value="Metallophos"/>
    <property type="match status" value="1"/>
</dbReference>
<dbReference type="PANTHER" id="PTHR11575:SF6">
    <property type="entry name" value="2',3'-CYCLIC-NUCLEOTIDE 2'-PHOSPHODIESTERASE_3'-NUCLEOTIDASE"/>
    <property type="match status" value="1"/>
</dbReference>
<dbReference type="GO" id="GO:0000166">
    <property type="term" value="F:nucleotide binding"/>
    <property type="evidence" value="ECO:0007669"/>
    <property type="project" value="UniProtKB-KW"/>
</dbReference>
<dbReference type="GO" id="GO:0009166">
    <property type="term" value="P:nucleotide catabolic process"/>
    <property type="evidence" value="ECO:0007669"/>
    <property type="project" value="InterPro"/>
</dbReference>
<dbReference type="InterPro" id="IPR029052">
    <property type="entry name" value="Metallo-depent_PP-like"/>
</dbReference>
<dbReference type="PANTHER" id="PTHR11575">
    <property type="entry name" value="5'-NUCLEOTIDASE-RELATED"/>
    <property type="match status" value="1"/>
</dbReference>
<dbReference type="InterPro" id="IPR006146">
    <property type="entry name" value="5'-Nucleotdase_CS"/>
</dbReference>
<dbReference type="OrthoDB" id="9803927at2"/>
<evidence type="ECO:0000313" key="6">
    <source>
        <dbReference type="EMBL" id="KEP69120.1"/>
    </source>
</evidence>
<dbReference type="Pfam" id="PF02872">
    <property type="entry name" value="5_nucleotid_C"/>
    <property type="match status" value="1"/>
</dbReference>
<name>A0A074TG64_9RHOB</name>
<keyword evidence="7" id="KW-1185">Reference proteome</keyword>
<feature type="domain" description="5'-Nucleotidase C-terminal" evidence="5">
    <location>
        <begin position="421"/>
        <end position="547"/>
    </location>
</feature>
<evidence type="ECO:0000313" key="7">
    <source>
        <dbReference type="Proteomes" id="UP000027725"/>
    </source>
</evidence>
<comment type="caution">
    <text evidence="6">The sequence shown here is derived from an EMBL/GenBank/DDBJ whole genome shotgun (WGS) entry which is preliminary data.</text>
</comment>
<dbReference type="PRINTS" id="PR01607">
    <property type="entry name" value="APYRASEFAMLY"/>
</dbReference>
<dbReference type="GO" id="GO:0030288">
    <property type="term" value="C:outer membrane-bounded periplasmic space"/>
    <property type="evidence" value="ECO:0007669"/>
    <property type="project" value="TreeGrafter"/>
</dbReference>
<dbReference type="InterPro" id="IPR008334">
    <property type="entry name" value="5'-Nucleotdase_C"/>
</dbReference>
<evidence type="ECO:0000256" key="2">
    <source>
        <dbReference type="ARBA" id="ARBA00022729"/>
    </source>
</evidence>